<sequence length="52" mass="5671">MAYADTLWRSGGHAELHVWPGAVHGFDTLAPDAAVSRAAVTARQDWLRRLLG</sequence>
<evidence type="ECO:0000313" key="2">
    <source>
        <dbReference type="Proteomes" id="UP000027178"/>
    </source>
</evidence>
<dbReference type="EMBL" id="JNBY01000131">
    <property type="protein sequence ID" value="KDN81808.1"/>
    <property type="molecule type" value="Genomic_DNA"/>
</dbReference>
<protein>
    <submittedName>
        <fullName evidence="1">Esterase LipW</fullName>
    </submittedName>
</protein>
<dbReference type="AlphaFoldDB" id="A0A066YK10"/>
<dbReference type="eggNOG" id="COG0657">
    <property type="taxonomic scope" value="Bacteria"/>
</dbReference>
<keyword evidence="2" id="KW-1185">Reference proteome</keyword>
<dbReference type="Proteomes" id="UP000027178">
    <property type="component" value="Unassembled WGS sequence"/>
</dbReference>
<reference evidence="1 2" key="1">
    <citation type="submission" date="2014-05" db="EMBL/GenBank/DDBJ databases">
        <title>Draft Genome Sequence of Kitasatospora cheerisanensis KCTC 2395.</title>
        <authorList>
            <person name="Nam D.H."/>
        </authorList>
    </citation>
    <scope>NUCLEOTIDE SEQUENCE [LARGE SCALE GENOMIC DNA]</scope>
    <source>
        <strain evidence="1 2">KCTC 2395</strain>
    </source>
</reference>
<evidence type="ECO:0000313" key="1">
    <source>
        <dbReference type="EMBL" id="KDN81808.1"/>
    </source>
</evidence>
<dbReference type="HOGENOM" id="CLU_3080790_0_0_11"/>
<gene>
    <name evidence="1" type="ORF">KCH_65280</name>
</gene>
<proteinExistence type="predicted"/>
<accession>A0A066YK10</accession>
<dbReference type="InterPro" id="IPR029058">
    <property type="entry name" value="AB_hydrolase_fold"/>
</dbReference>
<dbReference type="Gene3D" id="3.40.50.1820">
    <property type="entry name" value="alpha/beta hydrolase"/>
    <property type="match status" value="1"/>
</dbReference>
<comment type="caution">
    <text evidence="1">The sequence shown here is derived from an EMBL/GenBank/DDBJ whole genome shotgun (WGS) entry which is preliminary data.</text>
</comment>
<name>A0A066YK10_9ACTN</name>
<organism evidence="1 2">
    <name type="scientific">Kitasatospora cheerisanensis KCTC 2395</name>
    <dbReference type="NCBI Taxonomy" id="1348663"/>
    <lineage>
        <taxon>Bacteria</taxon>
        <taxon>Bacillati</taxon>
        <taxon>Actinomycetota</taxon>
        <taxon>Actinomycetes</taxon>
        <taxon>Kitasatosporales</taxon>
        <taxon>Streptomycetaceae</taxon>
        <taxon>Kitasatospora</taxon>
    </lineage>
</organism>
<dbReference type="PATRIC" id="fig|1348663.4.peg.6318"/>
<dbReference type="SUPFAM" id="SSF53474">
    <property type="entry name" value="alpha/beta-Hydrolases"/>
    <property type="match status" value="1"/>
</dbReference>